<proteinExistence type="predicted"/>
<evidence type="ECO:0000256" key="1">
    <source>
        <dbReference type="ARBA" id="ARBA00023157"/>
    </source>
</evidence>
<accession>A0A8S3Z435</accession>
<dbReference type="Gene3D" id="3.10.100.10">
    <property type="entry name" value="Mannose-Binding Protein A, subunit A"/>
    <property type="match status" value="1"/>
</dbReference>
<dbReference type="InterPro" id="IPR016186">
    <property type="entry name" value="C-type_lectin-like/link_sf"/>
</dbReference>
<keyword evidence="2" id="KW-0732">Signal</keyword>
<dbReference type="PROSITE" id="PS00615">
    <property type="entry name" value="C_TYPE_LECTIN_1"/>
    <property type="match status" value="1"/>
</dbReference>
<evidence type="ECO:0000259" key="3">
    <source>
        <dbReference type="PROSITE" id="PS50041"/>
    </source>
</evidence>
<dbReference type="InterPro" id="IPR050111">
    <property type="entry name" value="C-type_lectin/snaclec_domain"/>
</dbReference>
<feature type="chain" id="PRO_5035765478" description="C-type lectin domain-containing protein" evidence="2">
    <location>
        <begin position="24"/>
        <end position="162"/>
    </location>
</feature>
<keyword evidence="1" id="KW-1015">Disulfide bond</keyword>
<dbReference type="PANTHER" id="PTHR22803">
    <property type="entry name" value="MANNOSE, PHOSPHOLIPASE, LECTIN RECEPTOR RELATED"/>
    <property type="match status" value="1"/>
</dbReference>
<protein>
    <recommendedName>
        <fullName evidence="3">C-type lectin domain-containing protein</fullName>
    </recommendedName>
</protein>
<dbReference type="OrthoDB" id="6285913at2759"/>
<evidence type="ECO:0000256" key="2">
    <source>
        <dbReference type="SAM" id="SignalP"/>
    </source>
</evidence>
<dbReference type="InterPro" id="IPR018378">
    <property type="entry name" value="C-type_lectin_CS"/>
</dbReference>
<sequence length="162" mass="17901">MATASSLLLAVLIYCVLVTQVDSQFCREGWHYFGGSCYGFGESPAAWGAAQAICKVYNGKLAEIETSEENEFLKNLAKGKQADRTLLGGTDIFSEGSWEWSSNGNSLYPLVDWAPGEPNDENCLNFFKDTNYQWNDSPCDQASYFLCETPCSDNPNNTHSFG</sequence>
<dbReference type="InterPro" id="IPR001304">
    <property type="entry name" value="C-type_lectin-like"/>
</dbReference>
<feature type="signal peptide" evidence="2">
    <location>
        <begin position="1"/>
        <end position="23"/>
    </location>
</feature>
<dbReference type="AlphaFoldDB" id="A0A8S3Z435"/>
<gene>
    <name evidence="4" type="ORF">CUNI_LOCUS9782</name>
</gene>
<feature type="domain" description="C-type lectin" evidence="3">
    <location>
        <begin position="33"/>
        <end position="148"/>
    </location>
</feature>
<evidence type="ECO:0000313" key="5">
    <source>
        <dbReference type="Proteomes" id="UP000678393"/>
    </source>
</evidence>
<dbReference type="EMBL" id="CAJHNH020001729">
    <property type="protein sequence ID" value="CAG5124224.1"/>
    <property type="molecule type" value="Genomic_DNA"/>
</dbReference>
<organism evidence="4 5">
    <name type="scientific">Candidula unifasciata</name>
    <dbReference type="NCBI Taxonomy" id="100452"/>
    <lineage>
        <taxon>Eukaryota</taxon>
        <taxon>Metazoa</taxon>
        <taxon>Spiralia</taxon>
        <taxon>Lophotrochozoa</taxon>
        <taxon>Mollusca</taxon>
        <taxon>Gastropoda</taxon>
        <taxon>Heterobranchia</taxon>
        <taxon>Euthyneura</taxon>
        <taxon>Panpulmonata</taxon>
        <taxon>Eupulmonata</taxon>
        <taxon>Stylommatophora</taxon>
        <taxon>Helicina</taxon>
        <taxon>Helicoidea</taxon>
        <taxon>Geomitridae</taxon>
        <taxon>Candidula</taxon>
    </lineage>
</organism>
<reference evidence="4" key="1">
    <citation type="submission" date="2021-04" db="EMBL/GenBank/DDBJ databases">
        <authorList>
            <consortium name="Molecular Ecology Group"/>
        </authorList>
    </citation>
    <scope>NUCLEOTIDE SEQUENCE</scope>
</reference>
<dbReference type="PROSITE" id="PS50041">
    <property type="entry name" value="C_TYPE_LECTIN_2"/>
    <property type="match status" value="1"/>
</dbReference>
<name>A0A8S3Z435_9EUPU</name>
<dbReference type="Pfam" id="PF00059">
    <property type="entry name" value="Lectin_C"/>
    <property type="match status" value="1"/>
</dbReference>
<dbReference type="SMART" id="SM00034">
    <property type="entry name" value="CLECT"/>
    <property type="match status" value="1"/>
</dbReference>
<dbReference type="Proteomes" id="UP000678393">
    <property type="component" value="Unassembled WGS sequence"/>
</dbReference>
<evidence type="ECO:0000313" key="4">
    <source>
        <dbReference type="EMBL" id="CAG5124224.1"/>
    </source>
</evidence>
<comment type="caution">
    <text evidence="4">The sequence shown here is derived from an EMBL/GenBank/DDBJ whole genome shotgun (WGS) entry which is preliminary data.</text>
</comment>
<dbReference type="SUPFAM" id="SSF56436">
    <property type="entry name" value="C-type lectin-like"/>
    <property type="match status" value="1"/>
</dbReference>
<dbReference type="InterPro" id="IPR016187">
    <property type="entry name" value="CTDL_fold"/>
</dbReference>
<keyword evidence="5" id="KW-1185">Reference proteome</keyword>
<dbReference type="CDD" id="cd00037">
    <property type="entry name" value="CLECT"/>
    <property type="match status" value="1"/>
</dbReference>